<evidence type="ECO:0000256" key="6">
    <source>
        <dbReference type="ARBA" id="ARBA00023242"/>
    </source>
</evidence>
<dbReference type="CDD" id="cd12148">
    <property type="entry name" value="fungal_TF_MHR"/>
    <property type="match status" value="1"/>
</dbReference>
<keyword evidence="5" id="KW-0804">Transcription</keyword>
<evidence type="ECO:0000313" key="9">
    <source>
        <dbReference type="EMBL" id="PQK18073.1"/>
    </source>
</evidence>
<dbReference type="EMBL" id="JRHA01000011">
    <property type="protein sequence ID" value="PQK18073.1"/>
    <property type="molecule type" value="Genomic_DNA"/>
</dbReference>
<feature type="compositionally biased region" description="Polar residues" evidence="7">
    <location>
        <begin position="177"/>
        <end position="195"/>
    </location>
</feature>
<evidence type="ECO:0000256" key="7">
    <source>
        <dbReference type="SAM" id="MobiDB-lite"/>
    </source>
</evidence>
<sequence>MVVLCPELRSSLELFANKKRSKRASISMSEKSDVDAVSQDAIPSLSGSRPLLQVRACTRPGKFQPAQQSHLSCLRKNVAKDAQSAMVRSRVSDAKCGVPIAYTKRDCAKQRHNSRRRLAALRQRQRVLDQLFSDLIRPERREELIAYIRDSKFLEDGFELDNLGRRLSRSGTDMAESASTFSRKSVPSTCGTHPQTRARVGSPERIADEHRLNQCNIGKDETQLWIPKPSCKLLQSTLRSNFDTESTPQPKARTRPEDPNFRQILEWQQGIYETGQLLTELDLDSAMTWTDITSDTEFIRHLLALYFCWEYPNFTPISKEHFLRDFQDTRQQYCSPMLVNALLALGCHLSDRPLAAADNNSIGNTFLNESRRILFSTPDHHQVTTIQSLVIMSLREARCGRFLESKYYAEHAMQLAIEMGLHNVREEDCALEPDVRTKTFWGTFTLNHAWAMVKGELPHCLPALHRPPMPVISTDFETSSWAPYVDGDVYFKPHKQLSNVRSLYQYFCKLNKTLHESLHLLYSPAQSLTAANLLQNYHLYLDWYDQMPEVMRLGHNSTPAAIFIHLYYHLSVLLLFRPFLRVRLLGSGILPLEICFQAADAMQRLVGSYSKLYTLRRTPAFMPFFSFASATICLATSTMVMELDHGKVSVSPTPDVNESLRLSIAHLEEMAPYHSFAEQAPHILRYLSRRWSLEVDVKARKGPLLNARLDIMVEHTLGGTGLEDAIGTEKTGTKVHSFGGIGIFSALSGLQQESVLRDGFDLAGAGFSLL</sequence>
<dbReference type="InterPro" id="IPR007219">
    <property type="entry name" value="XnlR_reg_dom"/>
</dbReference>
<dbReference type="PANTHER" id="PTHR31313:SF4">
    <property type="entry name" value="CONIDIAL DEVELOPMENT PROTEIN FLUFFY"/>
    <property type="match status" value="1"/>
</dbReference>
<dbReference type="OrthoDB" id="2162761at2759"/>
<dbReference type="Proteomes" id="UP000237441">
    <property type="component" value="Unassembled WGS sequence"/>
</dbReference>
<gene>
    <name evidence="9" type="ORF">BB8028_0011g00020</name>
</gene>
<evidence type="ECO:0000256" key="2">
    <source>
        <dbReference type="ARBA" id="ARBA00022833"/>
    </source>
</evidence>
<dbReference type="AlphaFoldDB" id="A0A2S7YPQ6"/>
<keyword evidence="1" id="KW-0479">Metal-binding</keyword>
<keyword evidence="2" id="KW-0862">Zinc</keyword>
<dbReference type="GO" id="GO:0003677">
    <property type="term" value="F:DNA binding"/>
    <property type="evidence" value="ECO:0007669"/>
    <property type="project" value="UniProtKB-KW"/>
</dbReference>
<protein>
    <recommendedName>
        <fullName evidence="8">Xylanolytic transcriptional activator regulatory domain-containing protein</fullName>
    </recommendedName>
</protein>
<proteinExistence type="predicted"/>
<dbReference type="Pfam" id="PF04082">
    <property type="entry name" value="Fungal_trans"/>
    <property type="match status" value="1"/>
</dbReference>
<evidence type="ECO:0000256" key="5">
    <source>
        <dbReference type="ARBA" id="ARBA00023163"/>
    </source>
</evidence>
<evidence type="ECO:0000256" key="4">
    <source>
        <dbReference type="ARBA" id="ARBA00023125"/>
    </source>
</evidence>
<dbReference type="GO" id="GO:0006351">
    <property type="term" value="P:DNA-templated transcription"/>
    <property type="evidence" value="ECO:0007669"/>
    <property type="project" value="InterPro"/>
</dbReference>
<accession>A0A2S7YPQ6</accession>
<name>A0A2S7YPQ6_BEABA</name>
<feature type="domain" description="Xylanolytic transcriptional activator regulatory" evidence="8">
    <location>
        <begin position="304"/>
        <end position="527"/>
    </location>
</feature>
<evidence type="ECO:0000256" key="1">
    <source>
        <dbReference type="ARBA" id="ARBA00022723"/>
    </source>
</evidence>
<evidence type="ECO:0000256" key="3">
    <source>
        <dbReference type="ARBA" id="ARBA00023015"/>
    </source>
</evidence>
<reference evidence="9 10" key="1">
    <citation type="submission" date="2016-07" db="EMBL/GenBank/DDBJ databases">
        <title>Comparative genomics of the entomopathogenic fungus Beauveria bassiana.</title>
        <authorList>
            <person name="Valero Jimenez C.A."/>
            <person name="Zwaan B.J."/>
            <person name="Van Kan J.A."/>
            <person name="Takken W."/>
            <person name="Debets A.J."/>
            <person name="Schoustra S.E."/>
            <person name="Koenraadt C.J."/>
        </authorList>
    </citation>
    <scope>NUCLEOTIDE SEQUENCE [LARGE SCALE GENOMIC DNA]</scope>
    <source>
        <strain evidence="9 10">ARSEF 8028</strain>
    </source>
</reference>
<dbReference type="PANTHER" id="PTHR31313">
    <property type="entry name" value="TY1 ENHANCER ACTIVATOR"/>
    <property type="match status" value="1"/>
</dbReference>
<organism evidence="9 10">
    <name type="scientific">Beauveria bassiana</name>
    <name type="common">White muscardine disease fungus</name>
    <name type="synonym">Tritirachium shiotae</name>
    <dbReference type="NCBI Taxonomy" id="176275"/>
    <lineage>
        <taxon>Eukaryota</taxon>
        <taxon>Fungi</taxon>
        <taxon>Dikarya</taxon>
        <taxon>Ascomycota</taxon>
        <taxon>Pezizomycotina</taxon>
        <taxon>Sordariomycetes</taxon>
        <taxon>Hypocreomycetidae</taxon>
        <taxon>Hypocreales</taxon>
        <taxon>Cordycipitaceae</taxon>
        <taxon>Beauveria</taxon>
    </lineage>
</organism>
<dbReference type="GO" id="GO:0008270">
    <property type="term" value="F:zinc ion binding"/>
    <property type="evidence" value="ECO:0007669"/>
    <property type="project" value="InterPro"/>
</dbReference>
<keyword evidence="6" id="KW-0539">Nucleus</keyword>
<comment type="caution">
    <text evidence="9">The sequence shown here is derived from an EMBL/GenBank/DDBJ whole genome shotgun (WGS) entry which is preliminary data.</text>
</comment>
<evidence type="ECO:0000259" key="8">
    <source>
        <dbReference type="Pfam" id="PF04082"/>
    </source>
</evidence>
<dbReference type="InterPro" id="IPR051615">
    <property type="entry name" value="Transcr_Regulatory_Elem"/>
</dbReference>
<evidence type="ECO:0000313" key="10">
    <source>
        <dbReference type="Proteomes" id="UP000237441"/>
    </source>
</evidence>
<feature type="region of interest" description="Disordered" evidence="7">
    <location>
        <begin position="175"/>
        <end position="201"/>
    </location>
</feature>
<keyword evidence="4" id="KW-0238">DNA-binding</keyword>
<keyword evidence="3" id="KW-0805">Transcription regulation</keyword>